<dbReference type="EMBL" id="CAJVRC010000895">
    <property type="protein sequence ID" value="CAG8908658.1"/>
    <property type="molecule type" value="Genomic_DNA"/>
</dbReference>
<feature type="repeat" description="ANK" evidence="3">
    <location>
        <begin position="1044"/>
        <end position="1076"/>
    </location>
</feature>
<dbReference type="SMART" id="SM00248">
    <property type="entry name" value="ANK"/>
    <property type="match status" value="17"/>
</dbReference>
<gene>
    <name evidence="5" type="ORF">PEGY_LOCUS9435</name>
</gene>
<keyword evidence="6" id="KW-1185">Reference proteome</keyword>
<evidence type="ECO:0000256" key="2">
    <source>
        <dbReference type="ARBA" id="ARBA00023043"/>
    </source>
</evidence>
<feature type="repeat" description="ANK" evidence="3">
    <location>
        <begin position="1184"/>
        <end position="1216"/>
    </location>
</feature>
<organism evidence="5 6">
    <name type="scientific">Penicillium egyptiacum</name>
    <dbReference type="NCBI Taxonomy" id="1303716"/>
    <lineage>
        <taxon>Eukaryota</taxon>
        <taxon>Fungi</taxon>
        <taxon>Dikarya</taxon>
        <taxon>Ascomycota</taxon>
        <taxon>Pezizomycotina</taxon>
        <taxon>Eurotiomycetes</taxon>
        <taxon>Eurotiomycetidae</taxon>
        <taxon>Eurotiales</taxon>
        <taxon>Aspergillaceae</taxon>
        <taxon>Penicillium</taxon>
    </lineage>
</organism>
<feature type="repeat" description="ANK" evidence="3">
    <location>
        <begin position="564"/>
        <end position="596"/>
    </location>
</feature>
<dbReference type="PANTHER" id="PTHR24198:SF165">
    <property type="entry name" value="ANKYRIN REPEAT-CONTAINING PROTEIN-RELATED"/>
    <property type="match status" value="1"/>
</dbReference>
<dbReference type="Gene3D" id="1.25.40.20">
    <property type="entry name" value="Ankyrin repeat-containing domain"/>
    <property type="match status" value="4"/>
</dbReference>
<feature type="repeat" description="ANK" evidence="3">
    <location>
        <begin position="1149"/>
        <end position="1181"/>
    </location>
</feature>
<comment type="caution">
    <text evidence="5">The sequence shown here is derived from an EMBL/GenBank/DDBJ whole genome shotgun (WGS) entry which is preliminary data.</text>
</comment>
<proteinExistence type="predicted"/>
<protein>
    <recommendedName>
        <fullName evidence="4">Clr5 domain-containing protein</fullName>
    </recommendedName>
</protein>
<accession>A0A9W4P970</accession>
<evidence type="ECO:0000256" key="1">
    <source>
        <dbReference type="ARBA" id="ARBA00022737"/>
    </source>
</evidence>
<keyword evidence="1" id="KW-0677">Repeat</keyword>
<feature type="repeat" description="ANK" evidence="3">
    <location>
        <begin position="730"/>
        <end position="762"/>
    </location>
</feature>
<sequence>MLTKPDYAEWEPHKAQIEQIYLHENKTQKELSRIMETTHGFRKTKAQYENAFERWNFKKYKMTPEKWKAVKHRIEKRKRERGKESEVYINGILCPSKKVKYEIGRHAFESTIARLTSGNFPLCKACQRRVAYISLSTFSKNARRCDGLFPWTDYYWPSQWPPNLPWFAFSHTYLSRTLLGNLLPATSSTSQALQTTGLSRSQLKKSLSHSLGSLLSWKTTRSLKLTQSSSRVTAVLNVTMPEEYDGQHRIVSERISSNRELHLEEFMRMALYLLSNNLLGHDPEENVEEKDKIIINLLRISGGLNTSDMRSLVSLKVATADAITEKLFASAVRSGDFQAIETMLQAGMSPDTSVLNGASVTNGGESSSPLVHAARIRDNELSVKITRLLLLHKADLNQKQTGELALECAIERRNEVLLRILISKGAQLPSRALEKAVYSRCSREIVGMILDAGADMEERPRRGVATTVLGYIVLDENAELAQLLLSRGVITDSLHPVDGPDSNAHRRRASRRFSSRVSKCVFGKPSKRYQTTALGLTACNENIQMMKILLAAHATVNRTDNPDNYLHPLVLAVTRRKKEAAKLLLKAGADLQLAESYKTSNGERRKSLFERALEANDLPMCQILLANGAEVGAQFMQDYYSSQLWEHVKHNDTETVALLLQFGARANDLCEGLPNSALGLAITQGNWTMITLLQSAGATGVGHAIPFIASIETARFLERSNLLSQLLWANGQMILIEAILAENEALASLLLSHGADKQVRDTGKTPIISEMRANTPLEAALCRGNLSLAQVIISRGGRVTEVEMNAVMWRAGMIQDHSVLRGFTNMFGPFPFCSPTAIAMAVRSNDEAAIYCLLEAGVDPRGAPKLSIDRDYKELLGPKPAIHTYTYEMMGWWNASHVKRRPRIFHSVLELAVIHGNRLILQALLGSTTWTREEKGRALSISLHLWDRRFMQDLLDVGADIHQDVLLIDQVMKRYSNPVRVALSEGDVHLLRTLLTVDPIVDHINSQVYMAYAIERGNIEQLKILLTAITTINGPLQNSEGKSLLENALYIAGEAGNMELMKILLEAGARIHSVPTPEYHHTTLWHAVEREDLEVVNKVLAAGADVNGPPFEDGGMTPLQQAAKKGNMELVDLFLKAGANVNQEPQPCGGATALQFAAIQGYIGIARKLLDAGASVRAPRAERYGRTAIEGAAEHGRLDMVQLLLNEGVLIDGNDRIEYIRAIKLAQQNCHYAVATLVKSFSDWTEVDSACYEKQVFDREEHRMLDEYEKTKREGRC</sequence>
<keyword evidence="2 3" id="KW-0040">ANK repeat</keyword>
<evidence type="ECO:0000313" key="5">
    <source>
        <dbReference type="EMBL" id="CAG8908658.1"/>
    </source>
</evidence>
<feature type="repeat" description="ANK" evidence="3">
    <location>
        <begin position="1114"/>
        <end position="1146"/>
    </location>
</feature>
<evidence type="ECO:0000256" key="3">
    <source>
        <dbReference type="PROSITE-ProRule" id="PRU00023"/>
    </source>
</evidence>
<dbReference type="InterPro" id="IPR002110">
    <property type="entry name" value="Ankyrin_rpt"/>
</dbReference>
<dbReference type="PROSITE" id="PS50297">
    <property type="entry name" value="ANK_REP_REGION"/>
    <property type="match status" value="3"/>
</dbReference>
<dbReference type="Pfam" id="PF14420">
    <property type="entry name" value="Clr5"/>
    <property type="match status" value="1"/>
</dbReference>
<reference evidence="5" key="1">
    <citation type="submission" date="2021-07" db="EMBL/GenBank/DDBJ databases">
        <authorList>
            <person name="Branca A.L. A."/>
        </authorList>
    </citation>
    <scope>NUCLEOTIDE SEQUENCE</scope>
</reference>
<dbReference type="OrthoDB" id="194358at2759"/>
<dbReference type="SUPFAM" id="SSF48403">
    <property type="entry name" value="Ankyrin repeat"/>
    <property type="match status" value="4"/>
</dbReference>
<evidence type="ECO:0000313" key="6">
    <source>
        <dbReference type="Proteomes" id="UP001154252"/>
    </source>
</evidence>
<dbReference type="InterPro" id="IPR036770">
    <property type="entry name" value="Ankyrin_rpt-contain_sf"/>
</dbReference>
<evidence type="ECO:0000259" key="4">
    <source>
        <dbReference type="Pfam" id="PF14420"/>
    </source>
</evidence>
<name>A0A9W4P970_9EURO</name>
<dbReference type="Proteomes" id="UP001154252">
    <property type="component" value="Unassembled WGS sequence"/>
</dbReference>
<dbReference type="InterPro" id="IPR025676">
    <property type="entry name" value="Clr5_dom"/>
</dbReference>
<dbReference type="Pfam" id="PF12796">
    <property type="entry name" value="Ank_2"/>
    <property type="match status" value="2"/>
</dbReference>
<feature type="domain" description="Clr5" evidence="4">
    <location>
        <begin position="9"/>
        <end position="59"/>
    </location>
</feature>
<dbReference type="PROSITE" id="PS50088">
    <property type="entry name" value="ANK_REPEAT"/>
    <property type="match status" value="6"/>
</dbReference>
<dbReference type="PANTHER" id="PTHR24198">
    <property type="entry name" value="ANKYRIN REPEAT AND PROTEIN KINASE DOMAIN-CONTAINING PROTEIN"/>
    <property type="match status" value="1"/>
</dbReference>
<dbReference type="AlphaFoldDB" id="A0A9W4P970"/>